<proteinExistence type="inferred from homology"/>
<evidence type="ECO:0000256" key="3">
    <source>
        <dbReference type="ARBA" id="ARBA00022801"/>
    </source>
</evidence>
<evidence type="ECO:0000256" key="4">
    <source>
        <dbReference type="ARBA" id="ARBA00022825"/>
    </source>
</evidence>
<protein>
    <submittedName>
        <fullName evidence="8">S8 family serine peptidase</fullName>
    </submittedName>
</protein>
<feature type="active site" description="Charge relay system" evidence="5">
    <location>
        <position position="12"/>
    </location>
</feature>
<organism evidence="8 9">
    <name type="scientific">Novosphingobium album</name>
    <name type="common">ex Liu et al. 2023</name>
    <dbReference type="NCBI Taxonomy" id="3031130"/>
    <lineage>
        <taxon>Bacteria</taxon>
        <taxon>Pseudomonadati</taxon>
        <taxon>Pseudomonadota</taxon>
        <taxon>Alphaproteobacteria</taxon>
        <taxon>Sphingomonadales</taxon>
        <taxon>Sphingomonadaceae</taxon>
        <taxon>Novosphingobium</taxon>
    </lineage>
</organism>
<dbReference type="PROSITE" id="PS00136">
    <property type="entry name" value="SUBTILASE_ASP"/>
    <property type="match status" value="1"/>
</dbReference>
<dbReference type="InterPro" id="IPR015500">
    <property type="entry name" value="Peptidase_S8_subtilisin-rel"/>
</dbReference>
<evidence type="ECO:0000256" key="1">
    <source>
        <dbReference type="ARBA" id="ARBA00011073"/>
    </source>
</evidence>
<dbReference type="InterPro" id="IPR000209">
    <property type="entry name" value="Peptidase_S8/S53_dom"/>
</dbReference>
<dbReference type="Proteomes" id="UP001216253">
    <property type="component" value="Unassembled WGS sequence"/>
</dbReference>
<feature type="compositionally biased region" description="Basic and acidic residues" evidence="6">
    <location>
        <begin position="173"/>
        <end position="182"/>
    </location>
</feature>
<dbReference type="PANTHER" id="PTHR43806">
    <property type="entry name" value="PEPTIDASE S8"/>
    <property type="match status" value="1"/>
</dbReference>
<keyword evidence="4 5" id="KW-0720">Serine protease</keyword>
<reference evidence="8 9" key="1">
    <citation type="submission" date="2023-03" db="EMBL/GenBank/DDBJ databases">
        <title>NovoSphingobium album sp. nov. isolated from polycyclic aromatic hydrocarbons- and heavy-metal polluted soil.</title>
        <authorList>
            <person name="Liu Z."/>
            <person name="Wang K."/>
        </authorList>
    </citation>
    <scope>NUCLEOTIDE SEQUENCE [LARGE SCALE GENOMIC DNA]</scope>
    <source>
        <strain evidence="8 9">H3SJ31-1</strain>
    </source>
</reference>
<dbReference type="RefSeq" id="WP_275229657.1">
    <property type="nucleotide sequence ID" value="NZ_JARESE010000062.1"/>
</dbReference>
<evidence type="ECO:0000256" key="6">
    <source>
        <dbReference type="SAM" id="MobiDB-lite"/>
    </source>
</evidence>
<comment type="similarity">
    <text evidence="1 5">Belongs to the peptidase S8 family.</text>
</comment>
<feature type="active site" description="Charge relay system" evidence="5">
    <location>
        <position position="208"/>
    </location>
</feature>
<keyword evidence="9" id="KW-1185">Reference proteome</keyword>
<keyword evidence="3 5" id="KW-0378">Hydrolase</keyword>
<dbReference type="Pfam" id="PF00082">
    <property type="entry name" value="Peptidase_S8"/>
    <property type="match status" value="1"/>
</dbReference>
<sequence>MPERPVRIAVVDSGVQPDHPHILAGQLDPGIGVARDGTLLEGATPDRLGHGTAVTAAIQQWAPQARCVTVRVFDEALRASPRALVAAIDWCVAAGVDLVNLSLGTTHAAHGPVFAAAAARAVQAGVVLVAARDVDGTPCFPGALPQAIGVGLDWDCPRESYRVATGEGEGEGEGERRGERGGEAGFLASGHPRPIPGVPQRRNLYGVSFAVANLTGFAAAALADRPDLPQGRERLVALRALLAAGPAGAVAMSGDQTVANAATRSIIQKLPSAPTA</sequence>
<feature type="region of interest" description="Disordered" evidence="6">
    <location>
        <begin position="163"/>
        <end position="197"/>
    </location>
</feature>
<dbReference type="PANTHER" id="PTHR43806:SF11">
    <property type="entry name" value="CEREVISIN-RELATED"/>
    <property type="match status" value="1"/>
</dbReference>
<dbReference type="Gene3D" id="3.40.50.200">
    <property type="entry name" value="Peptidase S8/S53 domain"/>
    <property type="match status" value="1"/>
</dbReference>
<name>A0ABT5WUM6_9SPHN</name>
<evidence type="ECO:0000256" key="2">
    <source>
        <dbReference type="ARBA" id="ARBA00022670"/>
    </source>
</evidence>
<dbReference type="InterPro" id="IPR050131">
    <property type="entry name" value="Peptidase_S8_subtilisin-like"/>
</dbReference>
<dbReference type="EMBL" id="JARESE010000062">
    <property type="protein sequence ID" value="MDE8653576.1"/>
    <property type="molecule type" value="Genomic_DNA"/>
</dbReference>
<evidence type="ECO:0000259" key="7">
    <source>
        <dbReference type="Pfam" id="PF00082"/>
    </source>
</evidence>
<feature type="domain" description="Peptidase S8/S53" evidence="7">
    <location>
        <begin position="6"/>
        <end position="131"/>
    </location>
</feature>
<evidence type="ECO:0000256" key="5">
    <source>
        <dbReference type="PROSITE-ProRule" id="PRU01240"/>
    </source>
</evidence>
<dbReference type="PRINTS" id="PR00723">
    <property type="entry name" value="SUBTILISIN"/>
</dbReference>
<evidence type="ECO:0000313" key="9">
    <source>
        <dbReference type="Proteomes" id="UP001216253"/>
    </source>
</evidence>
<dbReference type="PROSITE" id="PS51892">
    <property type="entry name" value="SUBTILASE"/>
    <property type="match status" value="1"/>
</dbReference>
<dbReference type="InterPro" id="IPR023827">
    <property type="entry name" value="Peptidase_S8_Asp-AS"/>
</dbReference>
<keyword evidence="2 5" id="KW-0645">Protease</keyword>
<comment type="caution">
    <text evidence="8">The sequence shown here is derived from an EMBL/GenBank/DDBJ whole genome shotgun (WGS) entry which is preliminary data.</text>
</comment>
<dbReference type="InterPro" id="IPR036852">
    <property type="entry name" value="Peptidase_S8/S53_dom_sf"/>
</dbReference>
<feature type="active site" description="Charge relay system" evidence="5">
    <location>
        <position position="50"/>
    </location>
</feature>
<accession>A0ABT5WUM6</accession>
<dbReference type="SUPFAM" id="SSF52743">
    <property type="entry name" value="Subtilisin-like"/>
    <property type="match status" value="1"/>
</dbReference>
<gene>
    <name evidence="8" type="ORF">PYV00_17895</name>
</gene>
<evidence type="ECO:0000313" key="8">
    <source>
        <dbReference type="EMBL" id="MDE8653576.1"/>
    </source>
</evidence>